<dbReference type="GO" id="GO:0016787">
    <property type="term" value="F:hydrolase activity"/>
    <property type="evidence" value="ECO:0007669"/>
    <property type="project" value="UniProtKB-UniRule"/>
</dbReference>
<name>A0A371IZB2_9FIRM</name>
<comment type="caution">
    <text evidence="4">The sequence shown here is derived from an EMBL/GenBank/DDBJ whole genome shotgun (WGS) entry which is preliminary data.</text>
</comment>
<comment type="similarity">
    <text evidence="1 2">Belongs to the metallophosphoesterase superfamily. YfcE family.</text>
</comment>
<evidence type="ECO:0000313" key="5">
    <source>
        <dbReference type="Proteomes" id="UP000215694"/>
    </source>
</evidence>
<keyword evidence="2" id="KW-0479">Metal-binding</keyword>
<dbReference type="AlphaFoldDB" id="A0A371IZB2"/>
<dbReference type="EMBL" id="NOJY02000046">
    <property type="protein sequence ID" value="RDY25810.1"/>
    <property type="molecule type" value="Genomic_DNA"/>
</dbReference>
<gene>
    <name evidence="4" type="ORF">CHL78_016300</name>
</gene>
<evidence type="ECO:0000259" key="3">
    <source>
        <dbReference type="Pfam" id="PF12850"/>
    </source>
</evidence>
<dbReference type="OrthoDB" id="9800565at2"/>
<evidence type="ECO:0000256" key="1">
    <source>
        <dbReference type="ARBA" id="ARBA00008950"/>
    </source>
</evidence>
<dbReference type="Pfam" id="PF12850">
    <property type="entry name" value="Metallophos_2"/>
    <property type="match status" value="1"/>
</dbReference>
<sequence length="164" mass="18773">MIIGVISDTHGLLREEVKSQLHDCSLIIHAGDIGTSDVIEQLKGIGKLEIIRGNIDKSIEENSIKEDKIINVQGKRIYIIHDISKIKIDLEKENIDIVVYGHSHKSKIYVKNGIIYINPGSVGPRRFKLPITMCKLYIDEIKENIRREDMIEFKDIKVQTIELK</sequence>
<dbReference type="EC" id="3.1.4.-" evidence="2"/>
<dbReference type="InterPro" id="IPR000979">
    <property type="entry name" value="Phosphodiesterase_MJ0936/Vps29"/>
</dbReference>
<dbReference type="NCBIfam" id="TIGR00040">
    <property type="entry name" value="yfcE"/>
    <property type="match status" value="1"/>
</dbReference>
<dbReference type="SUPFAM" id="SSF56300">
    <property type="entry name" value="Metallo-dependent phosphatases"/>
    <property type="match status" value="1"/>
</dbReference>
<dbReference type="InterPro" id="IPR024654">
    <property type="entry name" value="Calcineurin-like_PHP_lpxH"/>
</dbReference>
<dbReference type="GO" id="GO:0046872">
    <property type="term" value="F:metal ion binding"/>
    <property type="evidence" value="ECO:0007669"/>
    <property type="project" value="UniProtKB-KW"/>
</dbReference>
<organism evidence="4 5">
    <name type="scientific">Romboutsia weinsteinii</name>
    <dbReference type="NCBI Taxonomy" id="2020949"/>
    <lineage>
        <taxon>Bacteria</taxon>
        <taxon>Bacillati</taxon>
        <taxon>Bacillota</taxon>
        <taxon>Clostridia</taxon>
        <taxon>Peptostreptococcales</taxon>
        <taxon>Peptostreptococcaceae</taxon>
        <taxon>Romboutsia</taxon>
    </lineage>
</organism>
<protein>
    <recommendedName>
        <fullName evidence="2">Phosphoesterase</fullName>
        <ecNumber evidence="2">3.1.4.-</ecNumber>
    </recommendedName>
</protein>
<comment type="cofactor">
    <cofactor evidence="2">
        <name>a divalent metal cation</name>
        <dbReference type="ChEBI" id="CHEBI:60240"/>
    </cofactor>
</comment>
<feature type="domain" description="Calcineurin-like phosphoesterase" evidence="3">
    <location>
        <begin position="1"/>
        <end position="139"/>
    </location>
</feature>
<reference evidence="4 5" key="1">
    <citation type="journal article" date="2017" name="Genome Announc.">
        <title>Draft Genome Sequence of Romboutsia weinsteinii sp. nov. Strain CCRI-19649(T) Isolated from Surface Water.</title>
        <authorList>
            <person name="Maheux A.F."/>
            <person name="Boudreau D.K."/>
            <person name="Berube E."/>
            <person name="Boissinot M."/>
            <person name="Cantin P."/>
            <person name="Raymond F."/>
            <person name="Corbeil J."/>
            <person name="Omar R.F."/>
            <person name="Bergeron M.G."/>
        </authorList>
    </citation>
    <scope>NUCLEOTIDE SEQUENCE [LARGE SCALE GENOMIC DNA]</scope>
    <source>
        <strain evidence="4 5">CCRI-19649</strain>
    </source>
</reference>
<dbReference type="Proteomes" id="UP000215694">
    <property type="component" value="Unassembled WGS sequence"/>
</dbReference>
<evidence type="ECO:0000313" key="4">
    <source>
        <dbReference type="EMBL" id="RDY25810.1"/>
    </source>
</evidence>
<dbReference type="Gene3D" id="3.60.21.10">
    <property type="match status" value="1"/>
</dbReference>
<accession>A0A371IZB2</accession>
<keyword evidence="5" id="KW-1185">Reference proteome</keyword>
<dbReference type="RefSeq" id="WP_094367261.1">
    <property type="nucleotide sequence ID" value="NZ_NOJY02000046.1"/>
</dbReference>
<evidence type="ECO:0000256" key="2">
    <source>
        <dbReference type="RuleBase" id="RU362039"/>
    </source>
</evidence>
<dbReference type="InterPro" id="IPR029052">
    <property type="entry name" value="Metallo-depent_PP-like"/>
</dbReference>
<proteinExistence type="inferred from homology"/>
<dbReference type="PANTHER" id="PTHR11124">
    <property type="entry name" value="VACUOLAR SORTING PROTEIN VPS29"/>
    <property type="match status" value="1"/>
</dbReference>